<protein>
    <submittedName>
        <fullName evidence="7">YIP1 family protein</fullName>
    </submittedName>
</protein>
<dbReference type="AlphaFoldDB" id="A0A7D4CCX1"/>
<evidence type="ECO:0000256" key="3">
    <source>
        <dbReference type="ARBA" id="ARBA00022989"/>
    </source>
</evidence>
<dbReference type="KEGG" id="kpul:GXN76_00870"/>
<evidence type="ECO:0000256" key="5">
    <source>
        <dbReference type="SAM" id="Phobius"/>
    </source>
</evidence>
<keyword evidence="3 5" id="KW-1133">Transmembrane helix</keyword>
<dbReference type="Pfam" id="PF04893">
    <property type="entry name" value="Yip1"/>
    <property type="match status" value="1"/>
</dbReference>
<organism evidence="7 8">
    <name type="scientific">Kroppenstedtia pulmonis</name>
    <dbReference type="NCBI Taxonomy" id="1380685"/>
    <lineage>
        <taxon>Bacteria</taxon>
        <taxon>Bacillati</taxon>
        <taxon>Bacillota</taxon>
        <taxon>Bacilli</taxon>
        <taxon>Bacillales</taxon>
        <taxon>Thermoactinomycetaceae</taxon>
        <taxon>Kroppenstedtia</taxon>
    </lineage>
</organism>
<feature type="domain" description="Yip1" evidence="6">
    <location>
        <begin position="7"/>
        <end position="195"/>
    </location>
</feature>
<gene>
    <name evidence="7" type="ORF">GXN76_00870</name>
</gene>
<sequence>MDKPWISIWFQTRDTIRETQQETSTGTKILLVALFGLAFGYDTASSQSLGDKYSFGLIAVGSPLMGILNAFIHWFVISWLAYWIGSRWFHGDGDWEESRTAMAWAGIPFIAKLILWIPQLFLFRLDNFTTDSPLLDTSVGLSVLFWVFGLIDLILTIWYFVILSKSIGEVHGVSSTLAFGIVLLSYVAMVLVLVLTSFIAFALLMG</sequence>
<feature type="transmembrane region" description="Helical" evidence="5">
    <location>
        <begin position="176"/>
        <end position="204"/>
    </location>
</feature>
<feature type="transmembrane region" description="Helical" evidence="5">
    <location>
        <begin position="143"/>
        <end position="164"/>
    </location>
</feature>
<dbReference type="InterPro" id="IPR006977">
    <property type="entry name" value="Yip1_dom"/>
</dbReference>
<evidence type="ECO:0000256" key="2">
    <source>
        <dbReference type="ARBA" id="ARBA00022692"/>
    </source>
</evidence>
<evidence type="ECO:0000259" key="6">
    <source>
        <dbReference type="Pfam" id="PF04893"/>
    </source>
</evidence>
<name>A0A7D4CCX1_9BACL</name>
<keyword evidence="4 5" id="KW-0472">Membrane</keyword>
<dbReference type="Proteomes" id="UP000503088">
    <property type="component" value="Chromosome"/>
</dbReference>
<keyword evidence="8" id="KW-1185">Reference proteome</keyword>
<dbReference type="RefSeq" id="WP_173219357.1">
    <property type="nucleotide sequence ID" value="NZ_CP048104.1"/>
</dbReference>
<keyword evidence="2 5" id="KW-0812">Transmembrane</keyword>
<evidence type="ECO:0000313" key="8">
    <source>
        <dbReference type="Proteomes" id="UP000503088"/>
    </source>
</evidence>
<evidence type="ECO:0000256" key="4">
    <source>
        <dbReference type="ARBA" id="ARBA00023136"/>
    </source>
</evidence>
<feature type="transmembrane region" description="Helical" evidence="5">
    <location>
        <begin position="103"/>
        <end position="123"/>
    </location>
</feature>
<accession>A0A7D4CCX1</accession>
<reference evidence="7 8" key="1">
    <citation type="submission" date="2020-01" db="EMBL/GenBank/DDBJ databases">
        <authorList>
            <person name="Gulvik C.A."/>
            <person name="Batra D.G."/>
        </authorList>
    </citation>
    <scope>NUCLEOTIDE SEQUENCE [LARGE SCALE GENOMIC DNA]</scope>
    <source>
        <strain evidence="7 8">W9323</strain>
    </source>
</reference>
<dbReference type="GO" id="GO:0016020">
    <property type="term" value="C:membrane"/>
    <property type="evidence" value="ECO:0007669"/>
    <property type="project" value="UniProtKB-SubCell"/>
</dbReference>
<comment type="subcellular location">
    <subcellularLocation>
        <location evidence="1">Membrane</location>
        <topology evidence="1">Multi-pass membrane protein</topology>
    </subcellularLocation>
</comment>
<feature type="transmembrane region" description="Helical" evidence="5">
    <location>
        <begin position="53"/>
        <end position="82"/>
    </location>
</feature>
<evidence type="ECO:0000256" key="1">
    <source>
        <dbReference type="ARBA" id="ARBA00004141"/>
    </source>
</evidence>
<evidence type="ECO:0000313" key="7">
    <source>
        <dbReference type="EMBL" id="QKG83154.1"/>
    </source>
</evidence>
<dbReference type="EMBL" id="CP048104">
    <property type="protein sequence ID" value="QKG83154.1"/>
    <property type="molecule type" value="Genomic_DNA"/>
</dbReference>
<proteinExistence type="predicted"/>